<keyword evidence="3" id="KW-0378">Hydrolase</keyword>
<proteinExistence type="predicted"/>
<protein>
    <submittedName>
        <fullName evidence="3">CAAX amino terminal protease family</fullName>
    </submittedName>
</protein>
<name>J7ITK2_DESMD</name>
<dbReference type="KEGG" id="dmi:Desmer_3330"/>
<dbReference type="Pfam" id="PF02517">
    <property type="entry name" value="Rce1-like"/>
    <property type="match status" value="1"/>
</dbReference>
<dbReference type="PANTHER" id="PTHR39430:SF1">
    <property type="entry name" value="PROTEASE"/>
    <property type="match status" value="1"/>
</dbReference>
<gene>
    <name evidence="3" type="ordered locus">Desmer_3330</name>
</gene>
<dbReference type="eggNOG" id="COG1266">
    <property type="taxonomic scope" value="Bacteria"/>
</dbReference>
<evidence type="ECO:0000259" key="2">
    <source>
        <dbReference type="Pfam" id="PF02517"/>
    </source>
</evidence>
<dbReference type="AlphaFoldDB" id="J7ITK2"/>
<keyword evidence="4" id="KW-1185">Reference proteome</keyword>
<dbReference type="InterPro" id="IPR003675">
    <property type="entry name" value="Rce1/LyrA-like_dom"/>
</dbReference>
<evidence type="ECO:0000313" key="4">
    <source>
        <dbReference type="Proteomes" id="UP000005262"/>
    </source>
</evidence>
<keyword evidence="1" id="KW-1133">Transmembrane helix</keyword>
<dbReference type="GO" id="GO:0004175">
    <property type="term" value="F:endopeptidase activity"/>
    <property type="evidence" value="ECO:0007669"/>
    <property type="project" value="UniProtKB-ARBA"/>
</dbReference>
<dbReference type="STRING" id="768704.Desmer_3330"/>
<reference evidence="4" key="2">
    <citation type="submission" date="2012-08" db="EMBL/GenBank/DDBJ databases">
        <title>Finished genome of Desulfosporosinus meridiei DSM 13257.</title>
        <authorList>
            <person name="Huntemann M."/>
            <person name="Wei C.-L."/>
            <person name="Han J."/>
            <person name="Detter J.C."/>
            <person name="Han C."/>
            <person name="Davenport K."/>
            <person name="Daligault H."/>
            <person name="Erkkila T."/>
            <person name="Gu W."/>
            <person name="Munk A.C.C."/>
            <person name="Teshima H."/>
            <person name="Xu Y."/>
            <person name="Chain P."/>
            <person name="Tapia R."/>
            <person name="Chen A."/>
            <person name="Krypides N."/>
            <person name="Mavromatis K."/>
            <person name="Markowitz V."/>
            <person name="Szeto E."/>
            <person name="Ivanova N."/>
            <person name="Mikhailova N."/>
            <person name="Ovchinnikova G."/>
            <person name="Pagani I."/>
            <person name="Pati A."/>
            <person name="Goodwin L."/>
            <person name="Peters L."/>
            <person name="Pitluck S."/>
            <person name="Woyke T."/>
            <person name="Pester M."/>
            <person name="Spring S."/>
            <person name="Ollivier B."/>
            <person name="Rattei T."/>
            <person name="Klenk H.-P."/>
            <person name="Wagner M."/>
            <person name="Loy A."/>
        </authorList>
    </citation>
    <scope>NUCLEOTIDE SEQUENCE [LARGE SCALE GENOMIC DNA]</scope>
    <source>
        <strain evidence="4">ATCC BAA-275 / DSM 13257 / NCIMB 13706 / S10</strain>
    </source>
</reference>
<dbReference type="GO" id="GO:0006508">
    <property type="term" value="P:proteolysis"/>
    <property type="evidence" value="ECO:0007669"/>
    <property type="project" value="UniProtKB-KW"/>
</dbReference>
<keyword evidence="1" id="KW-0812">Transmembrane</keyword>
<feature type="transmembrane region" description="Helical" evidence="1">
    <location>
        <begin position="132"/>
        <end position="154"/>
    </location>
</feature>
<evidence type="ECO:0000313" key="3">
    <source>
        <dbReference type="EMBL" id="AFQ45202.1"/>
    </source>
</evidence>
<reference evidence="3 4" key="1">
    <citation type="journal article" date="2012" name="J. Bacteriol.">
        <title>Complete genome sequences of Desulfosporosinus orientis DSM765T, Desulfosporosinus youngiae DSM17734T, Desulfosporosinus meridiei DSM13257T, and Desulfosporosinus acidiphilus DSM22704T.</title>
        <authorList>
            <person name="Pester M."/>
            <person name="Brambilla E."/>
            <person name="Alazard D."/>
            <person name="Rattei T."/>
            <person name="Weinmaier T."/>
            <person name="Han J."/>
            <person name="Lucas S."/>
            <person name="Lapidus A."/>
            <person name="Cheng J.F."/>
            <person name="Goodwin L."/>
            <person name="Pitluck S."/>
            <person name="Peters L."/>
            <person name="Ovchinnikova G."/>
            <person name="Teshima H."/>
            <person name="Detter J.C."/>
            <person name="Han C.S."/>
            <person name="Tapia R."/>
            <person name="Land M.L."/>
            <person name="Hauser L."/>
            <person name="Kyrpides N.C."/>
            <person name="Ivanova N.N."/>
            <person name="Pagani I."/>
            <person name="Huntmann M."/>
            <person name="Wei C.L."/>
            <person name="Davenport K.W."/>
            <person name="Daligault H."/>
            <person name="Chain P.S."/>
            <person name="Chen A."/>
            <person name="Mavromatis K."/>
            <person name="Markowitz V."/>
            <person name="Szeto E."/>
            <person name="Mikhailova N."/>
            <person name="Pati A."/>
            <person name="Wagner M."/>
            <person name="Woyke T."/>
            <person name="Ollivier B."/>
            <person name="Klenk H.P."/>
            <person name="Spring S."/>
            <person name="Loy A."/>
        </authorList>
    </citation>
    <scope>NUCLEOTIDE SEQUENCE [LARGE SCALE GENOMIC DNA]</scope>
    <source>
        <strain evidence="4">ATCC BAA-275 / DSM 13257 / NCIMB 13706 / S10</strain>
    </source>
</reference>
<dbReference type="PANTHER" id="PTHR39430">
    <property type="entry name" value="MEMBRANE-ASSOCIATED PROTEASE-RELATED"/>
    <property type="match status" value="1"/>
</dbReference>
<feature type="transmembrane region" description="Helical" evidence="1">
    <location>
        <begin position="35"/>
        <end position="55"/>
    </location>
</feature>
<dbReference type="RefSeq" id="WP_014904111.1">
    <property type="nucleotide sequence ID" value="NC_018515.1"/>
</dbReference>
<dbReference type="EMBL" id="CP003629">
    <property type="protein sequence ID" value="AFQ45202.1"/>
    <property type="molecule type" value="Genomic_DNA"/>
</dbReference>
<evidence type="ECO:0000256" key="1">
    <source>
        <dbReference type="SAM" id="Phobius"/>
    </source>
</evidence>
<accession>J7ITK2</accession>
<dbReference type="Proteomes" id="UP000005262">
    <property type="component" value="Chromosome"/>
</dbReference>
<feature type="transmembrane region" description="Helical" evidence="1">
    <location>
        <begin position="110"/>
        <end position="126"/>
    </location>
</feature>
<organism evidence="3 4">
    <name type="scientific">Desulfosporosinus meridiei (strain ATCC BAA-275 / DSM 13257 / KCTC 12902 / NCIMB 13706 / S10)</name>
    <dbReference type="NCBI Taxonomy" id="768704"/>
    <lineage>
        <taxon>Bacteria</taxon>
        <taxon>Bacillati</taxon>
        <taxon>Bacillota</taxon>
        <taxon>Clostridia</taxon>
        <taxon>Eubacteriales</taxon>
        <taxon>Desulfitobacteriaceae</taxon>
        <taxon>Desulfosporosinus</taxon>
    </lineage>
</organism>
<keyword evidence="1" id="KW-0472">Membrane</keyword>
<feature type="domain" description="CAAX prenyl protease 2/Lysostaphin resistance protein A-like" evidence="2">
    <location>
        <begin position="78"/>
        <end position="171"/>
    </location>
</feature>
<keyword evidence="3" id="KW-0645">Protease</keyword>
<sequence>MVGIIVQLVLSWLILGILQKQSLSALGFYPPKKRILQLFLGLLFASMSCILVEILNSELTHLSWKLNDNLNYMDIPNYLWWNLKSVLFEEFIFRGALLYIAIQRLGAKKGIVLSAICFGIYHWFSYGLFGNIASMVIVFLITGFMGLIWALGFLKSKSMALPIGLHLGWNFTTNAIFSKGPMGDQILIPVKGLYYTQLTGVPSLVNFLTQNIGVTMLTYLFIKFYAQKECDNY</sequence>
<dbReference type="HOGENOM" id="CLU_101270_0_0_9"/>
<dbReference type="GO" id="GO:0080120">
    <property type="term" value="P:CAAX-box protein maturation"/>
    <property type="evidence" value="ECO:0007669"/>
    <property type="project" value="UniProtKB-ARBA"/>
</dbReference>